<dbReference type="InterPro" id="IPR029058">
    <property type="entry name" value="AB_hydrolase_fold"/>
</dbReference>
<organism evidence="2 3">
    <name type="scientific">Periconia digitata</name>
    <dbReference type="NCBI Taxonomy" id="1303443"/>
    <lineage>
        <taxon>Eukaryota</taxon>
        <taxon>Fungi</taxon>
        <taxon>Dikarya</taxon>
        <taxon>Ascomycota</taxon>
        <taxon>Pezizomycotina</taxon>
        <taxon>Dothideomycetes</taxon>
        <taxon>Pleosporomycetidae</taxon>
        <taxon>Pleosporales</taxon>
        <taxon>Massarineae</taxon>
        <taxon>Periconiaceae</taxon>
        <taxon>Periconia</taxon>
    </lineage>
</organism>
<comment type="caution">
    <text evidence="2">The sequence shown here is derived from an EMBL/GenBank/DDBJ whole genome shotgun (WGS) entry which is preliminary data.</text>
</comment>
<evidence type="ECO:0000313" key="3">
    <source>
        <dbReference type="Proteomes" id="UP001152607"/>
    </source>
</evidence>
<dbReference type="PANTHER" id="PTHR37017">
    <property type="entry name" value="AB HYDROLASE-1 DOMAIN-CONTAINING PROTEIN-RELATED"/>
    <property type="match status" value="1"/>
</dbReference>
<name>A0A9W4U4X8_9PLEO</name>
<dbReference type="Gene3D" id="3.40.50.1820">
    <property type="entry name" value="alpha/beta hydrolase"/>
    <property type="match status" value="1"/>
</dbReference>
<protein>
    <recommendedName>
        <fullName evidence="1">AB hydrolase-1 domain-containing protein</fullName>
    </recommendedName>
</protein>
<keyword evidence="3" id="KW-1185">Reference proteome</keyword>
<dbReference type="EMBL" id="CAOQHR010000001">
    <property type="protein sequence ID" value="CAI6287598.1"/>
    <property type="molecule type" value="Genomic_DNA"/>
</dbReference>
<evidence type="ECO:0000313" key="2">
    <source>
        <dbReference type="EMBL" id="CAI6287598.1"/>
    </source>
</evidence>
<dbReference type="Pfam" id="PF12697">
    <property type="entry name" value="Abhydrolase_6"/>
    <property type="match status" value="1"/>
</dbReference>
<dbReference type="AlphaFoldDB" id="A0A9W4U4X8"/>
<dbReference type="PANTHER" id="PTHR37017:SF8">
    <property type="entry name" value="AB HYDROLASE-1 DOMAIN-CONTAINING PROTEIN"/>
    <property type="match status" value="1"/>
</dbReference>
<dbReference type="SUPFAM" id="SSF53474">
    <property type="entry name" value="alpha/beta-Hydrolases"/>
    <property type="match status" value="1"/>
</dbReference>
<gene>
    <name evidence="2" type="ORF">PDIGIT_LOCUS2360</name>
</gene>
<dbReference type="InterPro" id="IPR000073">
    <property type="entry name" value="AB_hydrolase_1"/>
</dbReference>
<accession>A0A9W4U4X8</accession>
<evidence type="ECO:0000259" key="1">
    <source>
        <dbReference type="Pfam" id="PF12697"/>
    </source>
</evidence>
<sequence>MSQPTIVLIPGAWHGPQHFTTLINSLKDLKFDVITQALPSLNPQKPHEQSVANDAKFIRQELLLPVLGEGKNVILLMHSYGGIPGADAAKGLSKTERQSSGEKGGIVELIFICAFLTGEGESLSSKIPEGQGDSWAVPIKDTALLTVNGPKAIFYNDVDDETAEWAVSLLLPQAASSLDTPSGPPAWQDSAYDCRRTYIQTTMDKAFPFVGQDAMVKYSGVEWDVVKLESGHSPFLNHSKELVDVVSAKVKAHAS</sequence>
<dbReference type="Proteomes" id="UP001152607">
    <property type="component" value="Unassembled WGS sequence"/>
</dbReference>
<dbReference type="OrthoDB" id="408373at2759"/>
<feature type="domain" description="AB hydrolase-1" evidence="1">
    <location>
        <begin position="6"/>
        <end position="244"/>
    </location>
</feature>
<proteinExistence type="predicted"/>
<dbReference type="InterPro" id="IPR052897">
    <property type="entry name" value="Sec-Metab_Biosynth_Hydrolase"/>
</dbReference>
<reference evidence="2" key="1">
    <citation type="submission" date="2023-01" db="EMBL/GenBank/DDBJ databases">
        <authorList>
            <person name="Van Ghelder C."/>
            <person name="Rancurel C."/>
        </authorList>
    </citation>
    <scope>NUCLEOTIDE SEQUENCE</scope>
    <source>
        <strain evidence="2">CNCM I-4278</strain>
    </source>
</reference>